<feature type="region of interest" description="Disordered" evidence="1">
    <location>
        <begin position="49"/>
        <end position="75"/>
    </location>
</feature>
<dbReference type="InterPro" id="IPR039319">
    <property type="entry name" value="ELF3-like"/>
</dbReference>
<gene>
    <name evidence="2" type="ORF">Din_036210</name>
</gene>
<feature type="region of interest" description="Disordered" evidence="1">
    <location>
        <begin position="733"/>
        <end position="763"/>
    </location>
</feature>
<feature type="region of interest" description="Disordered" evidence="1">
    <location>
        <begin position="1"/>
        <end position="33"/>
    </location>
</feature>
<feature type="compositionally biased region" description="Polar residues" evidence="1">
    <location>
        <begin position="736"/>
        <end position="747"/>
    </location>
</feature>
<dbReference type="GO" id="GO:2000028">
    <property type="term" value="P:regulation of photoperiodism, flowering"/>
    <property type="evidence" value="ECO:0007669"/>
    <property type="project" value="InterPro"/>
</dbReference>
<feature type="region of interest" description="Disordered" evidence="1">
    <location>
        <begin position="504"/>
        <end position="543"/>
    </location>
</feature>
<sequence length="779" mass="85148">MKGGKDEKKLMDPLFPRLHINDAEKGGPRAPPRNKMALYEQLSIPSQRFSSGSASTLPLAPNNSGSLVPSTSSSHVGSHKRNVFSTFCNSPPSPHLPKRLHSYSSSGVNLNTTSKNFEWLPIKPTNCETLNVREHLSTTANCSLFQPHSFSKNSSVKKLGDENDFRVPTFAQSGRIPTSGNGQQDMDKEKFTTSSQNSSRKLQTDSEKQLKQAGTTDLWSRQHLKNKTEENPRVSHTSQNCAKKPASILSNGNIISADASSGPLTIDRISEPVKRTHISLNQEKRSSLVHDLGGLHDFNEQLDQECRALQKNQALKDGVSVESERDIGKRNASTLEGASYSRPSFGDNNGSPNRCDNTCEHHEDRECMSLQVGDVDGNDDVSDTSMVDSISGLNISADDVVGVIGLEHFWKARRAIVHQQRVFAVQVFELHRLIKVQRLIAGSPDLLLEDNLYQGKPPIKVSPVKKLPSEFVLEPLTLIVKPNDDFPEPNPSIECAAENAVGKPPLSSFENDTNKGPVTQQSSYKPYSGNPSPASTATDKPSPWWFHPQPGNQWLVPVMSPSEGLVYKPYAGPCPPTSGFMAPVYGSCRPMSLTPVGGDFFSTAYGVPPSHQLGIGIIPSTPLVQTYFPPYGMPLTNPSVSSSAVEQVTPFARAQLSNGQDNQLPTRGVNLTIPYQSSCNMSTQNSGLIPFCVRNFQASKESELQGSTASSPSERVQRDALLLFPTAPTVQALDQPAQTRSSEQRTQVIKVVPQNPRSASESAARIFQSIQKERKQYVD</sequence>
<feature type="region of interest" description="Disordered" evidence="1">
    <location>
        <begin position="167"/>
        <end position="218"/>
    </location>
</feature>
<evidence type="ECO:0000313" key="2">
    <source>
        <dbReference type="EMBL" id="MPA66769.1"/>
    </source>
</evidence>
<evidence type="ECO:0000256" key="1">
    <source>
        <dbReference type="SAM" id="MobiDB-lite"/>
    </source>
</evidence>
<feature type="compositionally biased region" description="Polar residues" evidence="1">
    <location>
        <begin position="192"/>
        <end position="201"/>
    </location>
</feature>
<dbReference type="PANTHER" id="PTHR34281">
    <property type="entry name" value="PROTEIN EARLY FLOWERING 3"/>
    <property type="match status" value="1"/>
</dbReference>
<proteinExistence type="predicted"/>
<accession>A0A5B7BD38</accession>
<protein>
    <submittedName>
        <fullName evidence="2">Putative Hydroxyproline-rich glycoprotein family protein</fullName>
    </submittedName>
</protein>
<dbReference type="PANTHER" id="PTHR34281:SF7">
    <property type="entry name" value="PROTEIN EARLY FLOWERING 3"/>
    <property type="match status" value="1"/>
</dbReference>
<reference evidence="2" key="1">
    <citation type="submission" date="2019-08" db="EMBL/GenBank/DDBJ databases">
        <title>Reference gene set and small RNA set construction with multiple tissues from Davidia involucrata Baill.</title>
        <authorList>
            <person name="Yang H."/>
            <person name="Zhou C."/>
            <person name="Li G."/>
            <person name="Wang J."/>
            <person name="Gao P."/>
            <person name="Wang M."/>
            <person name="Wang R."/>
            <person name="Zhao Y."/>
        </authorList>
    </citation>
    <scope>NUCLEOTIDE SEQUENCE</scope>
    <source>
        <tissue evidence="2">Mixed with DoveR01_LX</tissue>
    </source>
</reference>
<feature type="region of interest" description="Disordered" evidence="1">
    <location>
        <begin position="317"/>
        <end position="351"/>
    </location>
</feature>
<feature type="compositionally biased region" description="Polar residues" evidence="1">
    <location>
        <begin position="508"/>
        <end position="539"/>
    </location>
</feature>
<dbReference type="AlphaFoldDB" id="A0A5B7BD38"/>
<feature type="compositionally biased region" description="Basic and acidic residues" evidence="1">
    <location>
        <begin position="1"/>
        <end position="11"/>
    </location>
</feature>
<organism evidence="2">
    <name type="scientific">Davidia involucrata</name>
    <name type="common">Dove tree</name>
    <dbReference type="NCBI Taxonomy" id="16924"/>
    <lineage>
        <taxon>Eukaryota</taxon>
        <taxon>Viridiplantae</taxon>
        <taxon>Streptophyta</taxon>
        <taxon>Embryophyta</taxon>
        <taxon>Tracheophyta</taxon>
        <taxon>Spermatophyta</taxon>
        <taxon>Magnoliopsida</taxon>
        <taxon>eudicotyledons</taxon>
        <taxon>Gunneridae</taxon>
        <taxon>Pentapetalae</taxon>
        <taxon>asterids</taxon>
        <taxon>Cornales</taxon>
        <taxon>Nyssaceae</taxon>
        <taxon>Davidia</taxon>
    </lineage>
</organism>
<dbReference type="EMBL" id="GHES01036210">
    <property type="protein sequence ID" value="MPA66769.1"/>
    <property type="molecule type" value="Transcribed_RNA"/>
</dbReference>
<name>A0A5B7BD38_DAVIN</name>
<feature type="compositionally biased region" description="Polar residues" evidence="1">
    <location>
        <begin position="170"/>
        <end position="184"/>
    </location>
</feature>